<feature type="domain" description="DUF7884" evidence="7">
    <location>
        <begin position="2"/>
        <end position="80"/>
    </location>
</feature>
<reference evidence="8" key="1">
    <citation type="journal article" date="2014" name="Int. J. Syst. Evol. Microbiol.">
        <title>Complete genome sequence of Corynebacterium casei LMG S-19264T (=DSM 44701T), isolated from a smear-ripened cheese.</title>
        <authorList>
            <consortium name="US DOE Joint Genome Institute (JGI-PGF)"/>
            <person name="Walter F."/>
            <person name="Albersmeier A."/>
            <person name="Kalinowski J."/>
            <person name="Ruckert C."/>
        </authorList>
    </citation>
    <scope>NUCLEOTIDE SEQUENCE</scope>
    <source>
        <strain evidence="8">CGMCC 1.7081</strain>
    </source>
</reference>
<dbReference type="InterPro" id="IPR050723">
    <property type="entry name" value="CFA/CMAS"/>
</dbReference>
<dbReference type="InterPro" id="IPR029063">
    <property type="entry name" value="SAM-dependent_MTases_sf"/>
</dbReference>
<evidence type="ECO:0000256" key="3">
    <source>
        <dbReference type="ARBA" id="ARBA00022679"/>
    </source>
</evidence>
<feature type="active site" evidence="6">
    <location>
        <position position="358"/>
    </location>
</feature>
<name>A0A8J3H8X2_9RHOB</name>
<dbReference type="Pfam" id="PF02353">
    <property type="entry name" value="CMAS"/>
    <property type="match status" value="1"/>
</dbReference>
<keyword evidence="3" id="KW-0808">Transferase</keyword>
<gene>
    <name evidence="8" type="ORF">GCM10010961_38870</name>
</gene>
<dbReference type="Pfam" id="PF25371">
    <property type="entry name" value="DUF7884"/>
    <property type="match status" value="1"/>
</dbReference>
<dbReference type="Proteomes" id="UP000611500">
    <property type="component" value="Unassembled WGS sequence"/>
</dbReference>
<comment type="caution">
    <text evidence="8">The sequence shown here is derived from an EMBL/GenBank/DDBJ whole genome shotgun (WGS) entry which is preliminary data.</text>
</comment>
<dbReference type="GO" id="GO:0008168">
    <property type="term" value="F:methyltransferase activity"/>
    <property type="evidence" value="ECO:0007669"/>
    <property type="project" value="UniProtKB-KW"/>
</dbReference>
<evidence type="ECO:0000313" key="9">
    <source>
        <dbReference type="Proteomes" id="UP000611500"/>
    </source>
</evidence>
<dbReference type="InterPro" id="IPR057206">
    <property type="entry name" value="DUF7884"/>
</dbReference>
<keyword evidence="9" id="KW-1185">Reference proteome</keyword>
<evidence type="ECO:0000259" key="7">
    <source>
        <dbReference type="Pfam" id="PF25371"/>
    </source>
</evidence>
<comment type="similarity">
    <text evidence="1">Belongs to the CFA/CMAS family.</text>
</comment>
<keyword evidence="2" id="KW-0489">Methyltransferase</keyword>
<protein>
    <submittedName>
        <fullName evidence="8">Cyclopropane-fatty-acyl-phospholipid synthase</fullName>
    </submittedName>
</protein>
<accession>A0A8J3H8X2</accession>
<dbReference type="GO" id="GO:0032259">
    <property type="term" value="P:methylation"/>
    <property type="evidence" value="ECO:0007669"/>
    <property type="project" value="UniProtKB-KW"/>
</dbReference>
<dbReference type="CDD" id="cd02440">
    <property type="entry name" value="AdoMet_MTases"/>
    <property type="match status" value="1"/>
</dbReference>
<evidence type="ECO:0000256" key="1">
    <source>
        <dbReference type="ARBA" id="ARBA00010815"/>
    </source>
</evidence>
<evidence type="ECO:0000256" key="2">
    <source>
        <dbReference type="ARBA" id="ARBA00022603"/>
    </source>
</evidence>
<dbReference type="SUPFAM" id="SSF53335">
    <property type="entry name" value="S-adenosyl-L-methionine-dependent methyltransferases"/>
    <property type="match status" value="1"/>
</dbReference>
<dbReference type="PANTHER" id="PTHR43667">
    <property type="entry name" value="CYCLOPROPANE-FATTY-ACYL-PHOSPHOLIPID SYNTHASE"/>
    <property type="match status" value="1"/>
</dbReference>
<dbReference type="PANTHER" id="PTHR43667:SF1">
    <property type="entry name" value="CYCLOPROPANE-FATTY-ACYL-PHOSPHOLIPID SYNTHASE"/>
    <property type="match status" value="1"/>
</dbReference>
<evidence type="ECO:0000256" key="4">
    <source>
        <dbReference type="ARBA" id="ARBA00022691"/>
    </source>
</evidence>
<organism evidence="8 9">
    <name type="scientific">Pseudodonghicola xiamenensis</name>
    <dbReference type="NCBI Taxonomy" id="337702"/>
    <lineage>
        <taxon>Bacteria</taxon>
        <taxon>Pseudomonadati</taxon>
        <taxon>Pseudomonadota</taxon>
        <taxon>Alphaproteobacteria</taxon>
        <taxon>Rhodobacterales</taxon>
        <taxon>Paracoccaceae</taxon>
        <taxon>Pseudodonghicola</taxon>
    </lineage>
</organism>
<dbReference type="PIRSF" id="PIRSF003085">
    <property type="entry name" value="CMAS"/>
    <property type="match status" value="1"/>
</dbReference>
<proteinExistence type="inferred from homology"/>
<evidence type="ECO:0000313" key="8">
    <source>
        <dbReference type="EMBL" id="GHH01592.1"/>
    </source>
</evidence>
<keyword evidence="4" id="KW-0949">S-adenosyl-L-methionine</keyword>
<evidence type="ECO:0000256" key="6">
    <source>
        <dbReference type="PIRSR" id="PIRSR003085-1"/>
    </source>
</evidence>
<dbReference type="AlphaFoldDB" id="A0A8J3H8X2"/>
<keyword evidence="5" id="KW-0443">Lipid metabolism</keyword>
<reference evidence="8" key="2">
    <citation type="submission" date="2020-09" db="EMBL/GenBank/DDBJ databases">
        <authorList>
            <person name="Sun Q."/>
            <person name="Zhou Y."/>
        </authorList>
    </citation>
    <scope>NUCLEOTIDE SEQUENCE</scope>
    <source>
        <strain evidence="8">CGMCC 1.7081</strain>
    </source>
</reference>
<evidence type="ECO:0000256" key="5">
    <source>
        <dbReference type="ARBA" id="ARBA00023098"/>
    </source>
</evidence>
<dbReference type="EMBL" id="BNAP01000030">
    <property type="protein sequence ID" value="GHH01592.1"/>
    <property type="molecule type" value="Genomic_DNA"/>
</dbReference>
<dbReference type="InterPro" id="IPR003333">
    <property type="entry name" value="CMAS"/>
</dbReference>
<dbReference type="GO" id="GO:0008610">
    <property type="term" value="P:lipid biosynthetic process"/>
    <property type="evidence" value="ECO:0007669"/>
    <property type="project" value="InterPro"/>
</dbReference>
<dbReference type="Gene3D" id="3.40.50.150">
    <property type="entry name" value="Vaccinia Virus protein VP39"/>
    <property type="match status" value="1"/>
</dbReference>
<sequence>MMLKLIKKGQLTVTFPDGETKTYGSTTDPSCEVRLTDEQALRALCLKPELALGESYMDGTLQIAGDDPEALLRVLLRNARNMDIPIWARFYNKLRYAVQAWAKLNTPKHARQNVAHHYDISDDLYRLFLDEDMQYSCAYFTDPDMSLEDAQVAKKAHIAAKLQIEPGMKVLDIGCGWGGMAITLARDYGADVTGVTLSENQLATARRRAEAAGVAGRTDFRLQDYRALNQTFDRIVSVGMLEHVGVPFYGVYFNQISHLLNETGVALIHTIGSLDPAGPQAEWITKYIFPGGYIPSLSQLAPAIERSGLWSLDIEILRLHYAMTLRHWLARFDEKIDIVRQSYDDRFIRMWRFYLIACFMTFEEEKQVVFQLQLGHQRAAVPLTRDYMYQPTGIPLQAQADPTSQAAE</sequence>